<dbReference type="Gene3D" id="1.10.287.130">
    <property type="match status" value="1"/>
</dbReference>
<dbReference type="InterPro" id="IPR005467">
    <property type="entry name" value="His_kinase_dom"/>
</dbReference>
<proteinExistence type="predicted"/>
<evidence type="ECO:0000256" key="10">
    <source>
        <dbReference type="ARBA" id="ARBA00023136"/>
    </source>
</evidence>
<dbReference type="Proteomes" id="UP000648908">
    <property type="component" value="Unassembled WGS sequence"/>
</dbReference>
<gene>
    <name evidence="14" type="ORF">JL811_02950</name>
</gene>
<evidence type="ECO:0000256" key="7">
    <source>
        <dbReference type="ARBA" id="ARBA00022777"/>
    </source>
</evidence>
<keyword evidence="9" id="KW-0902">Two-component regulatory system</keyword>
<keyword evidence="7" id="KW-0418">Kinase</keyword>
<dbReference type="SUPFAM" id="SSF158472">
    <property type="entry name" value="HAMP domain-like"/>
    <property type="match status" value="1"/>
</dbReference>
<evidence type="ECO:0000313" key="14">
    <source>
        <dbReference type="EMBL" id="MBL4916168.1"/>
    </source>
</evidence>
<reference evidence="14" key="1">
    <citation type="submission" date="2021-01" db="EMBL/GenBank/DDBJ databases">
        <title>Tabrizicola alba sp. nov. a motile alkaliphilic bacterium isolated from a soda lake.</title>
        <authorList>
            <person name="Szuroczki S."/>
            <person name="Abbaszade G."/>
            <person name="Schumann P."/>
            <person name="Toth E."/>
        </authorList>
    </citation>
    <scope>NUCLEOTIDE SEQUENCE</scope>
    <source>
        <strain evidence="14">DMG-N-6</strain>
    </source>
</reference>
<dbReference type="GO" id="GO:0000155">
    <property type="term" value="F:phosphorelay sensor kinase activity"/>
    <property type="evidence" value="ECO:0007669"/>
    <property type="project" value="InterPro"/>
</dbReference>
<evidence type="ECO:0000256" key="9">
    <source>
        <dbReference type="ARBA" id="ARBA00023012"/>
    </source>
</evidence>
<evidence type="ECO:0000313" key="15">
    <source>
        <dbReference type="Proteomes" id="UP000648908"/>
    </source>
</evidence>
<keyword evidence="8 11" id="KW-1133">Transmembrane helix</keyword>
<evidence type="ECO:0000256" key="6">
    <source>
        <dbReference type="ARBA" id="ARBA00022692"/>
    </source>
</evidence>
<dbReference type="EMBL" id="JAESVN010000001">
    <property type="protein sequence ID" value="MBL4916168.1"/>
    <property type="molecule type" value="Genomic_DNA"/>
</dbReference>
<organism evidence="14 15">
    <name type="scientific">Szabonella alba</name>
    <dbReference type="NCBI Taxonomy" id="2804194"/>
    <lineage>
        <taxon>Bacteria</taxon>
        <taxon>Pseudomonadati</taxon>
        <taxon>Pseudomonadota</taxon>
        <taxon>Alphaproteobacteria</taxon>
        <taxon>Rhodobacterales</taxon>
        <taxon>Paracoccaceae</taxon>
        <taxon>Szabonella</taxon>
    </lineage>
</organism>
<dbReference type="RefSeq" id="WP_202686804.1">
    <property type="nucleotide sequence ID" value="NZ_JAESVN010000001.1"/>
</dbReference>
<keyword evidence="10 11" id="KW-0472">Membrane</keyword>
<dbReference type="SUPFAM" id="SSF47384">
    <property type="entry name" value="Homodimeric domain of signal transducing histidine kinase"/>
    <property type="match status" value="1"/>
</dbReference>
<comment type="catalytic activity">
    <reaction evidence="1">
        <text>ATP + protein L-histidine = ADP + protein N-phospho-L-histidine.</text>
        <dbReference type="EC" id="2.7.13.3"/>
    </reaction>
</comment>
<evidence type="ECO:0000259" key="12">
    <source>
        <dbReference type="PROSITE" id="PS50109"/>
    </source>
</evidence>
<dbReference type="PROSITE" id="PS50109">
    <property type="entry name" value="HIS_KIN"/>
    <property type="match status" value="1"/>
</dbReference>
<dbReference type="SMART" id="SM00388">
    <property type="entry name" value="HisKA"/>
    <property type="match status" value="1"/>
</dbReference>
<feature type="transmembrane region" description="Helical" evidence="11">
    <location>
        <begin position="20"/>
        <end position="42"/>
    </location>
</feature>
<dbReference type="Pfam" id="PF02518">
    <property type="entry name" value="HATPase_c"/>
    <property type="match status" value="1"/>
</dbReference>
<evidence type="ECO:0000256" key="5">
    <source>
        <dbReference type="ARBA" id="ARBA00022679"/>
    </source>
</evidence>
<feature type="transmembrane region" description="Helical" evidence="11">
    <location>
        <begin position="174"/>
        <end position="194"/>
    </location>
</feature>
<dbReference type="SUPFAM" id="SSF55874">
    <property type="entry name" value="ATPase domain of HSP90 chaperone/DNA topoisomerase II/histidine kinase"/>
    <property type="match status" value="1"/>
</dbReference>
<dbReference type="GO" id="GO:0005886">
    <property type="term" value="C:plasma membrane"/>
    <property type="evidence" value="ECO:0007669"/>
    <property type="project" value="TreeGrafter"/>
</dbReference>
<keyword evidence="5" id="KW-0808">Transferase</keyword>
<evidence type="ECO:0000256" key="4">
    <source>
        <dbReference type="ARBA" id="ARBA00022553"/>
    </source>
</evidence>
<dbReference type="EC" id="2.7.13.3" evidence="3"/>
<dbReference type="InterPro" id="IPR003660">
    <property type="entry name" value="HAMP_dom"/>
</dbReference>
<evidence type="ECO:0000256" key="3">
    <source>
        <dbReference type="ARBA" id="ARBA00012438"/>
    </source>
</evidence>
<dbReference type="InterPro" id="IPR003661">
    <property type="entry name" value="HisK_dim/P_dom"/>
</dbReference>
<dbReference type="PRINTS" id="PR00344">
    <property type="entry name" value="BCTRLSENSOR"/>
</dbReference>
<dbReference type="InterPro" id="IPR003594">
    <property type="entry name" value="HATPase_dom"/>
</dbReference>
<dbReference type="Pfam" id="PF00672">
    <property type="entry name" value="HAMP"/>
    <property type="match status" value="1"/>
</dbReference>
<protein>
    <recommendedName>
        <fullName evidence="3">histidine kinase</fullName>
        <ecNumber evidence="3">2.7.13.3</ecNumber>
    </recommendedName>
</protein>
<keyword evidence="6 11" id="KW-0812">Transmembrane</keyword>
<name>A0A8K0V9J9_9RHOB</name>
<dbReference type="Gene3D" id="6.10.340.10">
    <property type="match status" value="1"/>
</dbReference>
<evidence type="ECO:0000259" key="13">
    <source>
        <dbReference type="PROSITE" id="PS50885"/>
    </source>
</evidence>
<keyword evidence="15" id="KW-1185">Reference proteome</keyword>
<dbReference type="AlphaFoldDB" id="A0A8K0V9J9"/>
<dbReference type="SMART" id="SM00304">
    <property type="entry name" value="HAMP"/>
    <property type="match status" value="1"/>
</dbReference>
<dbReference type="InterPro" id="IPR050428">
    <property type="entry name" value="TCS_sensor_his_kinase"/>
</dbReference>
<dbReference type="PROSITE" id="PS50885">
    <property type="entry name" value="HAMP"/>
    <property type="match status" value="1"/>
</dbReference>
<feature type="domain" description="HAMP" evidence="13">
    <location>
        <begin position="195"/>
        <end position="248"/>
    </location>
</feature>
<dbReference type="CDD" id="cd06225">
    <property type="entry name" value="HAMP"/>
    <property type="match status" value="1"/>
</dbReference>
<keyword evidence="4" id="KW-0597">Phosphoprotein</keyword>
<evidence type="ECO:0000256" key="8">
    <source>
        <dbReference type="ARBA" id="ARBA00022989"/>
    </source>
</evidence>
<dbReference type="InterPro" id="IPR036097">
    <property type="entry name" value="HisK_dim/P_sf"/>
</dbReference>
<evidence type="ECO:0000256" key="1">
    <source>
        <dbReference type="ARBA" id="ARBA00000085"/>
    </source>
</evidence>
<dbReference type="SMART" id="SM00387">
    <property type="entry name" value="HATPase_c"/>
    <property type="match status" value="1"/>
</dbReference>
<evidence type="ECO:0000256" key="2">
    <source>
        <dbReference type="ARBA" id="ARBA00004370"/>
    </source>
</evidence>
<dbReference type="InterPro" id="IPR036890">
    <property type="entry name" value="HATPase_C_sf"/>
</dbReference>
<evidence type="ECO:0000256" key="11">
    <source>
        <dbReference type="SAM" id="Phobius"/>
    </source>
</evidence>
<dbReference type="InterPro" id="IPR004358">
    <property type="entry name" value="Sig_transdc_His_kin-like_C"/>
</dbReference>
<feature type="domain" description="Histidine kinase" evidence="12">
    <location>
        <begin position="256"/>
        <end position="472"/>
    </location>
</feature>
<dbReference type="PANTHER" id="PTHR45436">
    <property type="entry name" value="SENSOR HISTIDINE KINASE YKOH"/>
    <property type="match status" value="1"/>
</dbReference>
<sequence>MTLPGLPSPQSSPPPRRPRATLRLAALVAGVVIALSLTGMALQYRLISDRLMEAQHRLLAAEMEGFGALYDQRRVIALREAIAYRAASASGAEMLLLQDRAGAWLAGTRSDWPSALPPAGAGFRAGFGTDQAQVFTEDGQRWLGVGRLLPGGFPLLVAQSLAPMDATLAALRRGMAGLGAAMLLASALAGWWAARRVMARLARVNRLADRVAAGDLQARLPGPAGPDEFGQLETHVHAMLDRISALNRATHRLSDHIAHELRTPLNRIAQRVAALDAPPARQAELQEEIRATIRVFDALLDISRAEADQGDGSGLRPVDLSALCTDMAELYAPLAEDQGLTLTEGVEPGLRVLGDATLIGQILANLLDNAVKYCRPGDAVHLALTQGGAGSGDAKGGGRILLSIRDTGPGLPPELRAGGFERFARGARDRDKPGHGLGLALVQAIAARHGAKLHLPQTESGFALEIDWPGTVP</sequence>
<dbReference type="PANTHER" id="PTHR45436:SF8">
    <property type="entry name" value="HISTIDINE KINASE"/>
    <property type="match status" value="1"/>
</dbReference>
<comment type="caution">
    <text evidence="14">The sequence shown here is derived from an EMBL/GenBank/DDBJ whole genome shotgun (WGS) entry which is preliminary data.</text>
</comment>
<dbReference type="CDD" id="cd00082">
    <property type="entry name" value="HisKA"/>
    <property type="match status" value="1"/>
</dbReference>
<dbReference type="CDD" id="cd00075">
    <property type="entry name" value="HATPase"/>
    <property type="match status" value="1"/>
</dbReference>
<accession>A0A8K0V9J9</accession>
<dbReference type="Gene3D" id="3.30.565.10">
    <property type="entry name" value="Histidine kinase-like ATPase, C-terminal domain"/>
    <property type="match status" value="1"/>
</dbReference>
<comment type="subcellular location">
    <subcellularLocation>
        <location evidence="2">Membrane</location>
    </subcellularLocation>
</comment>